<comment type="caution">
    <text evidence="3">The sequence shown here is derived from an EMBL/GenBank/DDBJ whole genome shotgun (WGS) entry which is preliminary data.</text>
</comment>
<dbReference type="EMBL" id="VSWC01000079">
    <property type="protein sequence ID" value="KAA1094322.1"/>
    <property type="molecule type" value="Genomic_DNA"/>
</dbReference>
<evidence type="ECO:0000313" key="2">
    <source>
        <dbReference type="EMBL" id="KAA1071237.1"/>
    </source>
</evidence>
<dbReference type="AlphaFoldDB" id="A0A5B0P090"/>
<accession>A0A5B0P090</accession>
<keyword evidence="4" id="KW-1185">Reference proteome</keyword>
<feature type="chain" id="PRO_5036137614" evidence="1">
    <location>
        <begin position="24"/>
        <end position="67"/>
    </location>
</feature>
<sequence length="67" mass="7027">MQFNILPALMLVIAASAILEATAVPIANIMRFKGFTSKTLAKNTTTANATTAGQPVGTKQMAKGFGW</sequence>
<evidence type="ECO:0000313" key="4">
    <source>
        <dbReference type="Proteomes" id="UP000324748"/>
    </source>
</evidence>
<feature type="signal peptide" evidence="1">
    <location>
        <begin position="1"/>
        <end position="23"/>
    </location>
</feature>
<gene>
    <name evidence="3" type="ORF">PGT21_017864</name>
    <name evidence="2" type="ORF">PGTUg99_021539</name>
</gene>
<reference evidence="4 5" key="1">
    <citation type="submission" date="2019-05" db="EMBL/GenBank/DDBJ databases">
        <title>Emergence of the Ug99 lineage of the wheat stem rust pathogen through somatic hybridization.</title>
        <authorList>
            <person name="Li F."/>
            <person name="Upadhyaya N.M."/>
            <person name="Sperschneider J."/>
            <person name="Matny O."/>
            <person name="Nguyen-Phuc H."/>
            <person name="Mago R."/>
            <person name="Raley C."/>
            <person name="Miller M.E."/>
            <person name="Silverstein K.A.T."/>
            <person name="Henningsen E."/>
            <person name="Hirsch C.D."/>
            <person name="Visser B."/>
            <person name="Pretorius Z.A."/>
            <person name="Steffenson B.J."/>
            <person name="Schwessinger B."/>
            <person name="Dodds P.N."/>
            <person name="Figueroa M."/>
        </authorList>
    </citation>
    <scope>NUCLEOTIDE SEQUENCE [LARGE SCALE GENOMIC DNA]</scope>
    <source>
        <strain evidence="3">21-0</strain>
        <strain evidence="2 5">Ug99</strain>
    </source>
</reference>
<keyword evidence="1" id="KW-0732">Signal</keyword>
<protein>
    <submittedName>
        <fullName evidence="3">Uncharacterized protein</fullName>
    </submittedName>
</protein>
<name>A0A5B0P090_PUCGR</name>
<organism evidence="3 4">
    <name type="scientific">Puccinia graminis f. sp. tritici</name>
    <dbReference type="NCBI Taxonomy" id="56615"/>
    <lineage>
        <taxon>Eukaryota</taxon>
        <taxon>Fungi</taxon>
        <taxon>Dikarya</taxon>
        <taxon>Basidiomycota</taxon>
        <taxon>Pucciniomycotina</taxon>
        <taxon>Pucciniomycetes</taxon>
        <taxon>Pucciniales</taxon>
        <taxon>Pucciniaceae</taxon>
        <taxon>Puccinia</taxon>
    </lineage>
</organism>
<evidence type="ECO:0000256" key="1">
    <source>
        <dbReference type="SAM" id="SignalP"/>
    </source>
</evidence>
<dbReference type="EMBL" id="VDEP01000479">
    <property type="protein sequence ID" value="KAA1071237.1"/>
    <property type="molecule type" value="Genomic_DNA"/>
</dbReference>
<proteinExistence type="predicted"/>
<evidence type="ECO:0000313" key="3">
    <source>
        <dbReference type="EMBL" id="KAA1094322.1"/>
    </source>
</evidence>
<dbReference type="Proteomes" id="UP000324748">
    <property type="component" value="Unassembled WGS sequence"/>
</dbReference>
<dbReference type="Proteomes" id="UP000325313">
    <property type="component" value="Unassembled WGS sequence"/>
</dbReference>
<evidence type="ECO:0000313" key="5">
    <source>
        <dbReference type="Proteomes" id="UP000325313"/>
    </source>
</evidence>